<keyword evidence="3" id="KW-1185">Reference proteome</keyword>
<evidence type="ECO:0000313" key="3">
    <source>
        <dbReference type="Proteomes" id="UP000233100"/>
    </source>
</evidence>
<protein>
    <submittedName>
        <fullName evidence="1">Macaca fascicularis brain cDNA, clone: QtrA-16834</fullName>
    </submittedName>
</protein>
<dbReference type="AlphaFoldDB" id="I7GKQ1"/>
<dbReference type="EMBL" id="AB171763">
    <property type="protein sequence ID" value="BAE88826.1"/>
    <property type="molecule type" value="mRNA"/>
</dbReference>
<proteinExistence type="evidence at transcript level"/>
<accession>I7GKQ1</accession>
<name>I7GKQ1_MACFA</name>
<sequence>MMQHEGTSDASVVLLDFPAFKTFSVFSVDTSYERVSITARFSHGSVSSLVPTFLFCHL</sequence>
<dbReference type="Proteomes" id="UP000233100">
    <property type="component" value="Chromosome 7"/>
</dbReference>
<reference evidence="2 3" key="2">
    <citation type="submission" date="2013-03" db="EMBL/GenBank/DDBJ databases">
        <authorList>
            <person name="Warren W."/>
            <person name="Wilson R.K."/>
        </authorList>
    </citation>
    <scope>NUCLEOTIDE SEQUENCE</scope>
</reference>
<dbReference type="Ensembl" id="ENSMFAT00000097027.1">
    <property type="protein sequence ID" value="ENSMFAP00000054587.1"/>
    <property type="gene ID" value="ENSMFAG00000054302.1"/>
</dbReference>
<reference evidence="2" key="3">
    <citation type="submission" date="2025-05" db="UniProtKB">
        <authorList>
            <consortium name="Ensembl"/>
        </authorList>
    </citation>
    <scope>IDENTIFICATION</scope>
</reference>
<reference evidence="1" key="1">
    <citation type="journal article" date="2007" name="PLoS Biol.">
        <title>Rate of evolution in brain-expressed genes in humans and other primates.</title>
        <authorList>
            <person name="Wang H.-Y."/>
            <person name="Chien H.-C."/>
            <person name="Osada N."/>
            <person name="Hashimoto K."/>
            <person name="Sugano S."/>
            <person name="Gojobori T."/>
            <person name="Chou C.-K."/>
            <person name="Tsai S.-F."/>
            <person name="Wu C.-I."/>
            <person name="Shen C.-K.J."/>
        </authorList>
    </citation>
    <scope>NUCLEOTIDE SEQUENCE</scope>
</reference>
<organism evidence="1">
    <name type="scientific">Macaca fascicularis</name>
    <name type="common">Crab-eating macaque</name>
    <name type="synonym">Cynomolgus monkey</name>
    <dbReference type="NCBI Taxonomy" id="9541"/>
    <lineage>
        <taxon>Eukaryota</taxon>
        <taxon>Metazoa</taxon>
        <taxon>Chordata</taxon>
        <taxon>Craniata</taxon>
        <taxon>Vertebrata</taxon>
        <taxon>Euteleostomi</taxon>
        <taxon>Mammalia</taxon>
        <taxon>Eutheria</taxon>
        <taxon>Euarchontoglires</taxon>
        <taxon>Primates</taxon>
        <taxon>Haplorrhini</taxon>
        <taxon>Catarrhini</taxon>
        <taxon>Cercopithecidae</taxon>
        <taxon>Cercopithecinae</taxon>
        <taxon>Macaca</taxon>
    </lineage>
</organism>
<evidence type="ECO:0000313" key="1">
    <source>
        <dbReference type="EMBL" id="BAE88826.1"/>
    </source>
</evidence>
<evidence type="ECO:0000313" key="2">
    <source>
        <dbReference type="Ensembl" id="ENSMFAP00000054587.1"/>
    </source>
</evidence>